<keyword evidence="2" id="KW-1185">Reference proteome</keyword>
<name>A0A9P0M1Q7_ACAOB</name>
<sequence>MILQKKKSTRQLRKEYEKRKNNYSLALKNFKIILEVINVSEASLVKLKKQFDEVLENFQQCRAVLDEELPCALAERTKVLIESMTMLGGECSIWGRHRTELSSLLRTLGRTISVGEYALRELDQSQEEK</sequence>
<dbReference type="EMBL" id="CAKOFQ010007719">
    <property type="protein sequence ID" value="CAH2006926.1"/>
    <property type="molecule type" value="Genomic_DNA"/>
</dbReference>
<protein>
    <submittedName>
        <fullName evidence="1">Uncharacterized protein</fullName>
    </submittedName>
</protein>
<proteinExistence type="predicted"/>
<organism evidence="1 2">
    <name type="scientific">Acanthoscelides obtectus</name>
    <name type="common">Bean weevil</name>
    <name type="synonym">Bruchus obtectus</name>
    <dbReference type="NCBI Taxonomy" id="200917"/>
    <lineage>
        <taxon>Eukaryota</taxon>
        <taxon>Metazoa</taxon>
        <taxon>Ecdysozoa</taxon>
        <taxon>Arthropoda</taxon>
        <taxon>Hexapoda</taxon>
        <taxon>Insecta</taxon>
        <taxon>Pterygota</taxon>
        <taxon>Neoptera</taxon>
        <taxon>Endopterygota</taxon>
        <taxon>Coleoptera</taxon>
        <taxon>Polyphaga</taxon>
        <taxon>Cucujiformia</taxon>
        <taxon>Chrysomeloidea</taxon>
        <taxon>Chrysomelidae</taxon>
        <taxon>Bruchinae</taxon>
        <taxon>Bruchini</taxon>
        <taxon>Acanthoscelides</taxon>
    </lineage>
</organism>
<evidence type="ECO:0000313" key="2">
    <source>
        <dbReference type="Proteomes" id="UP001152888"/>
    </source>
</evidence>
<evidence type="ECO:0000313" key="1">
    <source>
        <dbReference type="EMBL" id="CAH2006926.1"/>
    </source>
</evidence>
<comment type="caution">
    <text evidence="1">The sequence shown here is derived from an EMBL/GenBank/DDBJ whole genome shotgun (WGS) entry which is preliminary data.</text>
</comment>
<dbReference type="AlphaFoldDB" id="A0A9P0M1Q7"/>
<reference evidence="1" key="1">
    <citation type="submission" date="2022-03" db="EMBL/GenBank/DDBJ databases">
        <authorList>
            <person name="Sayadi A."/>
        </authorList>
    </citation>
    <scope>NUCLEOTIDE SEQUENCE</scope>
</reference>
<accession>A0A9P0M1Q7</accession>
<dbReference type="Proteomes" id="UP001152888">
    <property type="component" value="Unassembled WGS sequence"/>
</dbReference>
<gene>
    <name evidence="1" type="ORF">ACAOBT_LOCUS29386</name>
</gene>
<dbReference type="OrthoDB" id="6690373at2759"/>